<dbReference type="Pfam" id="PF24779">
    <property type="entry name" value="UTP23_sensor"/>
    <property type="match status" value="1"/>
</dbReference>
<keyword evidence="3" id="KW-0698">rRNA processing</keyword>
<sequence>MKIRRMKHLKQYLSFYKINFGFREPYLILVDGTFCQAALESKIQIKEQMPKYFGGEIQLCTTTCVIHELSLLEKELGNARIIAQRFQRRHCAHRHNPVSATECLLSLVQEKNWQHYFLATQDPELTSQVKRLPCVPLLYIIKNTPVLDRPSIASKRAAIRAQAAQLIPRQEKLHLREMKAKLFPKPNRLRQPRPCKGPAGPNPLSCLKKKKKHRGLDIHTHVGVAAQRATVAQAAKKKMKKKKKKIIIDGH</sequence>
<proteinExistence type="inferred from homology"/>
<dbReference type="InterPro" id="IPR006984">
    <property type="entry name" value="Fcf1/UTP23"/>
</dbReference>
<evidence type="ECO:0000313" key="9">
    <source>
        <dbReference type="Ensembl" id="ENSEBUP00000015695.1"/>
    </source>
</evidence>
<dbReference type="GO" id="GO:0032040">
    <property type="term" value="C:small-subunit processome"/>
    <property type="evidence" value="ECO:0007669"/>
    <property type="project" value="InterPro"/>
</dbReference>
<dbReference type="AlphaFoldDB" id="A0A8C4QJZ1"/>
<organism evidence="9 10">
    <name type="scientific">Eptatretus burgeri</name>
    <name type="common">Inshore hagfish</name>
    <dbReference type="NCBI Taxonomy" id="7764"/>
    <lineage>
        <taxon>Eukaryota</taxon>
        <taxon>Metazoa</taxon>
        <taxon>Chordata</taxon>
        <taxon>Craniata</taxon>
        <taxon>Vertebrata</taxon>
        <taxon>Cyclostomata</taxon>
        <taxon>Myxini</taxon>
        <taxon>Myxiniformes</taxon>
        <taxon>Myxinidae</taxon>
        <taxon>Eptatretinae</taxon>
        <taxon>Eptatretus</taxon>
    </lineage>
</organism>
<evidence type="ECO:0000259" key="8">
    <source>
        <dbReference type="Pfam" id="PF24779"/>
    </source>
</evidence>
<dbReference type="Proteomes" id="UP000694388">
    <property type="component" value="Unplaced"/>
</dbReference>
<dbReference type="GO" id="GO:0006364">
    <property type="term" value="P:rRNA processing"/>
    <property type="evidence" value="ECO:0007669"/>
    <property type="project" value="UniProtKB-KW"/>
</dbReference>
<evidence type="ECO:0000256" key="6">
    <source>
        <dbReference type="ARBA" id="ARBA00038503"/>
    </source>
</evidence>
<evidence type="ECO:0000313" key="10">
    <source>
        <dbReference type="Proteomes" id="UP000694388"/>
    </source>
</evidence>
<comment type="similarity">
    <text evidence="6">Belongs to the UTP23/FCF1 family. UTP23 subfamily.</text>
</comment>
<keyword evidence="2" id="KW-0690">Ribosome biogenesis</keyword>
<dbReference type="SUPFAM" id="SSF88723">
    <property type="entry name" value="PIN domain-like"/>
    <property type="match status" value="1"/>
</dbReference>
<reference evidence="9" key="2">
    <citation type="submission" date="2025-09" db="UniProtKB">
        <authorList>
            <consortium name="Ensembl"/>
        </authorList>
    </citation>
    <scope>IDENTIFICATION</scope>
</reference>
<dbReference type="Gene3D" id="3.40.50.1010">
    <property type="entry name" value="5'-nuclease"/>
    <property type="match status" value="1"/>
</dbReference>
<keyword evidence="10" id="KW-1185">Reference proteome</keyword>
<comment type="subcellular location">
    <subcellularLocation>
        <location evidence="1">Nucleus</location>
        <location evidence="1">Nucleolus</location>
    </subcellularLocation>
</comment>
<name>A0A8C4QJZ1_EPTBU</name>
<evidence type="ECO:0000256" key="2">
    <source>
        <dbReference type="ARBA" id="ARBA00022517"/>
    </source>
</evidence>
<dbReference type="GeneTree" id="ENSGT00940000153117"/>
<dbReference type="InterPro" id="IPR029060">
    <property type="entry name" value="PIN-like_dom_sf"/>
</dbReference>
<dbReference type="Pfam" id="PF04900">
    <property type="entry name" value="Fcf1"/>
    <property type="match status" value="1"/>
</dbReference>
<evidence type="ECO:0000256" key="4">
    <source>
        <dbReference type="ARBA" id="ARBA00023242"/>
    </source>
</evidence>
<comment type="function">
    <text evidence="5">Involved in rRNA-processing and ribosome biogenesis.</text>
</comment>
<dbReference type="FunFam" id="3.40.50.1010:FF:000006">
    <property type="entry name" value="rRNA-processing protein UTP23 homolog"/>
    <property type="match status" value="1"/>
</dbReference>
<reference evidence="9" key="1">
    <citation type="submission" date="2025-08" db="UniProtKB">
        <authorList>
            <consortium name="Ensembl"/>
        </authorList>
    </citation>
    <scope>IDENTIFICATION</scope>
</reference>
<evidence type="ECO:0000256" key="1">
    <source>
        <dbReference type="ARBA" id="ARBA00004604"/>
    </source>
</evidence>
<accession>A0A8C4QJZ1</accession>
<dbReference type="Ensembl" id="ENSEBUT00000016271.1">
    <property type="protein sequence ID" value="ENSEBUP00000015695.1"/>
    <property type="gene ID" value="ENSEBUG00000009876.1"/>
</dbReference>
<dbReference type="InterPro" id="IPR057776">
    <property type="entry name" value="UTP23_sensor"/>
</dbReference>
<evidence type="ECO:0000256" key="3">
    <source>
        <dbReference type="ARBA" id="ARBA00022552"/>
    </source>
</evidence>
<feature type="domain" description="UTP23 sensor motif region" evidence="8">
    <location>
        <begin position="196"/>
        <end position="211"/>
    </location>
</feature>
<dbReference type="PANTHER" id="PTHR12416">
    <property type="entry name" value="RRNA-PROCESSING PROTEIN UTP23 HOMOLOG"/>
    <property type="match status" value="1"/>
</dbReference>
<keyword evidence="4" id="KW-0539">Nucleus</keyword>
<evidence type="ECO:0000256" key="7">
    <source>
        <dbReference type="ARBA" id="ARBA00071400"/>
    </source>
</evidence>
<evidence type="ECO:0000256" key="5">
    <source>
        <dbReference type="ARBA" id="ARBA00037300"/>
    </source>
</evidence>
<protein>
    <recommendedName>
        <fullName evidence="7">rRNA-processing protein UTP23 homolog</fullName>
    </recommendedName>
</protein>
<dbReference type="CDD" id="cd09866">
    <property type="entry name" value="PIN_Fcf1-Utp23-H"/>
    <property type="match status" value="1"/>
</dbReference>